<gene>
    <name evidence="1" type="ORF">H5410_007214</name>
</gene>
<feature type="non-terminal residue" evidence="1">
    <location>
        <position position="85"/>
    </location>
</feature>
<evidence type="ECO:0000313" key="2">
    <source>
        <dbReference type="Proteomes" id="UP000824120"/>
    </source>
</evidence>
<protein>
    <submittedName>
        <fullName evidence="1">Uncharacterized protein</fullName>
    </submittedName>
</protein>
<evidence type="ECO:0000313" key="1">
    <source>
        <dbReference type="EMBL" id="KAG5621996.1"/>
    </source>
</evidence>
<dbReference type="EMBL" id="JACXVP010000002">
    <property type="protein sequence ID" value="KAG5621996.1"/>
    <property type="molecule type" value="Genomic_DNA"/>
</dbReference>
<name>A0A9J6ACF9_SOLCO</name>
<proteinExistence type="predicted"/>
<dbReference type="Proteomes" id="UP000824120">
    <property type="component" value="Chromosome 2"/>
</dbReference>
<comment type="caution">
    <text evidence="1">The sequence shown here is derived from an EMBL/GenBank/DDBJ whole genome shotgun (WGS) entry which is preliminary data.</text>
</comment>
<dbReference type="AlphaFoldDB" id="A0A9J6ACF9"/>
<keyword evidence="2" id="KW-1185">Reference proteome</keyword>
<sequence length="85" mass="9659">ITRSSYNLCHSLCPSGEHSVVSNLCALGDVNRTRQVLCDRLNSESIEGDRSRVIRVDNYPPNQLSNPEGQFFFFLPHHIKIRCSI</sequence>
<accession>A0A9J6ACF9</accession>
<organism evidence="1 2">
    <name type="scientific">Solanum commersonii</name>
    <name type="common">Commerson's wild potato</name>
    <name type="synonym">Commerson's nightshade</name>
    <dbReference type="NCBI Taxonomy" id="4109"/>
    <lineage>
        <taxon>Eukaryota</taxon>
        <taxon>Viridiplantae</taxon>
        <taxon>Streptophyta</taxon>
        <taxon>Embryophyta</taxon>
        <taxon>Tracheophyta</taxon>
        <taxon>Spermatophyta</taxon>
        <taxon>Magnoliopsida</taxon>
        <taxon>eudicotyledons</taxon>
        <taxon>Gunneridae</taxon>
        <taxon>Pentapetalae</taxon>
        <taxon>asterids</taxon>
        <taxon>lamiids</taxon>
        <taxon>Solanales</taxon>
        <taxon>Solanaceae</taxon>
        <taxon>Solanoideae</taxon>
        <taxon>Solaneae</taxon>
        <taxon>Solanum</taxon>
    </lineage>
</organism>
<reference evidence="1 2" key="1">
    <citation type="submission" date="2020-09" db="EMBL/GenBank/DDBJ databases">
        <title>De no assembly of potato wild relative species, Solanum commersonii.</title>
        <authorList>
            <person name="Cho K."/>
        </authorList>
    </citation>
    <scope>NUCLEOTIDE SEQUENCE [LARGE SCALE GENOMIC DNA]</scope>
    <source>
        <strain evidence="1">LZ3.2</strain>
        <tissue evidence="1">Leaf</tissue>
    </source>
</reference>